<evidence type="ECO:0000256" key="1">
    <source>
        <dbReference type="SAM" id="MobiDB-lite"/>
    </source>
</evidence>
<sequence length="440" mass="47723">MKKELTLSLLMLALAACGGGGEGESQGSSGGNSGVTPPAPRLSGDFVRQSTKCDVRSPDTAAKVVLHKKDGSVLAVHQPDAQGHIDIPLPADAAHVSLVRTFFDSWLYISTSLEYKGGDLGINVSYDDALDDSCECKSVRVNPTQLADAFPEHQIFLDSKHYLDNTPLIEESVYSFCKAPDAQYPSVDLWLHPTVPNDTAYGALLDVNLLDDVLDLTEELVSGEDKLGVEVNLTASTGYFDGASAYGVTRDGRRHYMSTPGALYLFPGIHTHNFVQGSHLEFLERSAEADVVYYSANRLRVADASQPQILALDDNSQQLLAVIQSFLQGVESESAVTYDLSNIGNSRSAFVVDFSGHNMSWTINAPVTGTFPDLTLPEDILAKIDASEPYGVMFESFGYGQSGGVDELRRQWALQSRSGTLLTPTFFENYTSEIIDVSIK</sequence>
<gene>
    <name evidence="2" type="ORF">STH12_03876</name>
</gene>
<accession>A0ABM7DT89</accession>
<dbReference type="Proteomes" id="UP000278437">
    <property type="component" value="Chromosome"/>
</dbReference>
<protein>
    <recommendedName>
        <fullName evidence="4">Lipoprotein</fullName>
    </recommendedName>
</protein>
<feature type="region of interest" description="Disordered" evidence="1">
    <location>
        <begin position="21"/>
        <end position="43"/>
    </location>
</feature>
<proteinExistence type="predicted"/>
<dbReference type="EMBL" id="CP020373">
    <property type="protein sequence ID" value="AZQ12928.1"/>
    <property type="molecule type" value="Genomic_DNA"/>
</dbReference>
<organism evidence="2 3">
    <name type="scientific">Shewanella khirikhana</name>
    <dbReference type="NCBI Taxonomy" id="1965282"/>
    <lineage>
        <taxon>Bacteria</taxon>
        <taxon>Pseudomonadati</taxon>
        <taxon>Pseudomonadota</taxon>
        <taxon>Gammaproteobacteria</taxon>
        <taxon>Alteromonadales</taxon>
        <taxon>Shewanellaceae</taxon>
        <taxon>Shewanella</taxon>
    </lineage>
</organism>
<reference evidence="3" key="1">
    <citation type="submission" date="2017-03" db="EMBL/GenBank/DDBJ databases">
        <title>Full genome sequence of a non-lethal Shewanella isolate that potentiates virulence of Vibio parahaemolyticus causing acute hepatopancreatic necrosis disease (AHPND) in shrimp.</title>
        <authorList>
            <person name="Prachumwat A."/>
            <person name="Sritunyalucksana K."/>
        </authorList>
    </citation>
    <scope>NUCLEOTIDE SEQUENCE [LARGE SCALE GENOMIC DNA]</scope>
    <source>
        <strain evidence="3">TH2012</strain>
    </source>
</reference>
<feature type="compositionally biased region" description="Gly residues" evidence="1">
    <location>
        <begin position="21"/>
        <end position="33"/>
    </location>
</feature>
<name>A0ABM7DT89_9GAMM</name>
<keyword evidence="3" id="KW-1185">Reference proteome</keyword>
<evidence type="ECO:0000313" key="2">
    <source>
        <dbReference type="EMBL" id="AZQ12928.1"/>
    </source>
</evidence>
<evidence type="ECO:0000313" key="3">
    <source>
        <dbReference type="Proteomes" id="UP000278437"/>
    </source>
</evidence>
<dbReference type="RefSeq" id="WP_126169060.1">
    <property type="nucleotide sequence ID" value="NZ_CP020373.1"/>
</dbReference>
<evidence type="ECO:0008006" key="4">
    <source>
        <dbReference type="Google" id="ProtNLM"/>
    </source>
</evidence>
<dbReference type="PROSITE" id="PS51257">
    <property type="entry name" value="PROKAR_LIPOPROTEIN"/>
    <property type="match status" value="1"/>
</dbReference>